<sequence>MKDKKIVTVREFAKMYGFGVSYAYQLANAEGFPMIKTGRKINILVDKVDAWLEMNIGSKF</sequence>
<reference evidence="2" key="1">
    <citation type="submission" date="2013-12" db="EMBL/GenBank/DDBJ databases">
        <title>A Varibaculum cambriense genome reconstructed from a premature infant gut community with otherwise low bacterial novelty that shifts toward anaerobic metabolism during the third week of life.</title>
        <authorList>
            <person name="Brown C.T."/>
            <person name="Sharon I."/>
            <person name="Thomas B.C."/>
            <person name="Castelle C.J."/>
            <person name="Morowitz M.J."/>
            <person name="Banfield J.F."/>
        </authorList>
    </citation>
    <scope>NUCLEOTIDE SEQUENCE</scope>
</reference>
<protein>
    <recommendedName>
        <fullName evidence="1">Helix-turn-helix domain-containing protein</fullName>
    </recommendedName>
</protein>
<gene>
    <name evidence="2" type="ORF">Q604_UNBc4C00004G0014</name>
</gene>
<comment type="caution">
    <text evidence="2">The sequence shown here is derived from an EMBL/GenBank/DDBJ whole genome shotgun (WGS) entry which is preliminary data.</text>
</comment>
<accession>W1WLL0</accession>
<organism evidence="2">
    <name type="scientific">human gut metagenome</name>
    <dbReference type="NCBI Taxonomy" id="408170"/>
    <lineage>
        <taxon>unclassified sequences</taxon>
        <taxon>metagenomes</taxon>
        <taxon>organismal metagenomes</taxon>
    </lineage>
</organism>
<dbReference type="AlphaFoldDB" id="W1WLL0"/>
<evidence type="ECO:0000259" key="1">
    <source>
        <dbReference type="Pfam" id="PF12728"/>
    </source>
</evidence>
<dbReference type="InterPro" id="IPR041657">
    <property type="entry name" value="HTH_17"/>
</dbReference>
<dbReference type="EMBL" id="AZMM01018785">
    <property type="protein sequence ID" value="ETJ17299.1"/>
    <property type="molecule type" value="Genomic_DNA"/>
</dbReference>
<evidence type="ECO:0000313" key="2">
    <source>
        <dbReference type="EMBL" id="ETJ17299.1"/>
    </source>
</evidence>
<feature type="domain" description="Helix-turn-helix" evidence="1">
    <location>
        <begin position="7"/>
        <end position="54"/>
    </location>
</feature>
<proteinExistence type="predicted"/>
<name>W1WLL0_9ZZZZ</name>
<dbReference type="Pfam" id="PF12728">
    <property type="entry name" value="HTH_17"/>
    <property type="match status" value="1"/>
</dbReference>